<proteinExistence type="inferred from homology"/>
<dbReference type="PANTHER" id="PTHR43483">
    <property type="entry name" value="MEMBRANE TRANSPORTER PROTEIN HI_0806-RELATED"/>
    <property type="match status" value="1"/>
</dbReference>
<dbReference type="EMBL" id="DXHV01000032">
    <property type="protein sequence ID" value="HIW00105.1"/>
    <property type="molecule type" value="Genomic_DNA"/>
</dbReference>
<name>A0A9D1PWD7_9BACT</name>
<sequence length="303" mass="31751">MESAAAPSWTMLIVVLPLLACAISCLCSMVGVSGAFLLLPLQVFLFGASPSVSATNQLFNLMATPSGIVRYVREGRMLWPLALLLAAGTLPGLFLGVWMRIAWLPSPVAFSVFVACVLLLIAWNMVRSRRAAAARSATTGRSADTARHSLIVQCSSFSWRTLSYTFNGAQYACSVPALLGLSFLVGIVGGAYGIGGGALLAPFLVAHFRLPVHSLSAATLFSTFVTAVAALITYSLLAAHYPSLSVAPDLPIGISLGLGGMAGMYAGARLQKRFSGTALHRLLTVLICVTSLVLLGRVAATIF</sequence>
<evidence type="ECO:0000256" key="5">
    <source>
        <dbReference type="RuleBase" id="RU363041"/>
    </source>
</evidence>
<evidence type="ECO:0000256" key="3">
    <source>
        <dbReference type="ARBA" id="ARBA00022989"/>
    </source>
</evidence>
<dbReference type="PANTHER" id="PTHR43483:SF3">
    <property type="entry name" value="MEMBRANE TRANSPORTER PROTEIN HI_0806-RELATED"/>
    <property type="match status" value="1"/>
</dbReference>
<feature type="transmembrane region" description="Helical" evidence="5">
    <location>
        <begin position="78"/>
        <end position="101"/>
    </location>
</feature>
<evidence type="ECO:0000256" key="1">
    <source>
        <dbReference type="ARBA" id="ARBA00004141"/>
    </source>
</evidence>
<evidence type="ECO:0000313" key="6">
    <source>
        <dbReference type="EMBL" id="HIW00105.1"/>
    </source>
</evidence>
<feature type="transmembrane region" description="Helical" evidence="5">
    <location>
        <begin position="107"/>
        <end position="126"/>
    </location>
</feature>
<accession>A0A9D1PWD7</accession>
<reference evidence="6" key="2">
    <citation type="submission" date="2021-04" db="EMBL/GenBank/DDBJ databases">
        <authorList>
            <person name="Gilroy R."/>
        </authorList>
    </citation>
    <scope>NUCLEOTIDE SEQUENCE</scope>
    <source>
        <strain evidence="6">ChiHecec2B26-446</strain>
    </source>
</reference>
<feature type="transmembrane region" description="Helical" evidence="5">
    <location>
        <begin position="250"/>
        <end position="270"/>
    </location>
</feature>
<keyword evidence="3 5" id="KW-1133">Transmembrane helix</keyword>
<organism evidence="6 7">
    <name type="scientific">Candidatus Desulfovibrio intestinipullorum</name>
    <dbReference type="NCBI Taxonomy" id="2838536"/>
    <lineage>
        <taxon>Bacteria</taxon>
        <taxon>Pseudomonadati</taxon>
        <taxon>Thermodesulfobacteriota</taxon>
        <taxon>Desulfovibrionia</taxon>
        <taxon>Desulfovibrionales</taxon>
        <taxon>Desulfovibrionaceae</taxon>
        <taxon>Desulfovibrio</taxon>
    </lineage>
</organism>
<feature type="transmembrane region" description="Helical" evidence="5">
    <location>
        <begin position="12"/>
        <end position="39"/>
    </location>
</feature>
<dbReference type="Proteomes" id="UP000886752">
    <property type="component" value="Unassembled WGS sequence"/>
</dbReference>
<evidence type="ECO:0000313" key="7">
    <source>
        <dbReference type="Proteomes" id="UP000886752"/>
    </source>
</evidence>
<comment type="similarity">
    <text evidence="5">Belongs to the 4-toluene sulfonate uptake permease (TSUP) (TC 2.A.102) family.</text>
</comment>
<dbReference type="InterPro" id="IPR002781">
    <property type="entry name" value="TM_pro_TauE-like"/>
</dbReference>
<feature type="transmembrane region" description="Helical" evidence="5">
    <location>
        <begin position="178"/>
        <end position="205"/>
    </location>
</feature>
<dbReference type="Pfam" id="PF01925">
    <property type="entry name" value="TauE"/>
    <property type="match status" value="1"/>
</dbReference>
<reference evidence="6" key="1">
    <citation type="journal article" date="2021" name="PeerJ">
        <title>Extensive microbial diversity within the chicken gut microbiome revealed by metagenomics and culture.</title>
        <authorList>
            <person name="Gilroy R."/>
            <person name="Ravi A."/>
            <person name="Getino M."/>
            <person name="Pursley I."/>
            <person name="Horton D.L."/>
            <person name="Alikhan N.F."/>
            <person name="Baker D."/>
            <person name="Gharbi K."/>
            <person name="Hall N."/>
            <person name="Watson M."/>
            <person name="Adriaenssens E.M."/>
            <person name="Foster-Nyarko E."/>
            <person name="Jarju S."/>
            <person name="Secka A."/>
            <person name="Antonio M."/>
            <person name="Oren A."/>
            <person name="Chaudhuri R.R."/>
            <person name="La Ragione R."/>
            <person name="Hildebrand F."/>
            <person name="Pallen M.J."/>
        </authorList>
    </citation>
    <scope>NUCLEOTIDE SEQUENCE</scope>
    <source>
        <strain evidence="6">ChiHecec2B26-446</strain>
    </source>
</reference>
<evidence type="ECO:0000256" key="2">
    <source>
        <dbReference type="ARBA" id="ARBA00022692"/>
    </source>
</evidence>
<keyword evidence="2 5" id="KW-0812">Transmembrane</keyword>
<feature type="transmembrane region" description="Helical" evidence="5">
    <location>
        <begin position="282"/>
        <end position="300"/>
    </location>
</feature>
<protein>
    <recommendedName>
        <fullName evidence="5">Probable membrane transporter protein</fullName>
    </recommendedName>
</protein>
<comment type="subcellular location">
    <subcellularLocation>
        <location evidence="5">Cell membrane</location>
        <topology evidence="5">Multi-pass membrane protein</topology>
    </subcellularLocation>
    <subcellularLocation>
        <location evidence="1">Membrane</location>
        <topology evidence="1">Multi-pass membrane protein</topology>
    </subcellularLocation>
</comment>
<dbReference type="AlphaFoldDB" id="A0A9D1PWD7"/>
<dbReference type="GO" id="GO:0005886">
    <property type="term" value="C:plasma membrane"/>
    <property type="evidence" value="ECO:0007669"/>
    <property type="project" value="UniProtKB-SubCell"/>
</dbReference>
<evidence type="ECO:0000256" key="4">
    <source>
        <dbReference type="ARBA" id="ARBA00023136"/>
    </source>
</evidence>
<gene>
    <name evidence="6" type="ORF">H9894_02825</name>
</gene>
<comment type="caution">
    <text evidence="6">The sequence shown here is derived from an EMBL/GenBank/DDBJ whole genome shotgun (WGS) entry which is preliminary data.</text>
</comment>
<keyword evidence="4 5" id="KW-0472">Membrane</keyword>
<feature type="transmembrane region" description="Helical" evidence="5">
    <location>
        <begin position="217"/>
        <end position="238"/>
    </location>
</feature>
<keyword evidence="5" id="KW-1003">Cell membrane</keyword>